<evidence type="ECO:0000256" key="3">
    <source>
        <dbReference type="ARBA" id="ARBA00023033"/>
    </source>
</evidence>
<dbReference type="InterPro" id="IPR017972">
    <property type="entry name" value="Cyt_P450_CS"/>
</dbReference>
<dbReference type="InterPro" id="IPR036396">
    <property type="entry name" value="Cyt_P450_sf"/>
</dbReference>
<keyword evidence="4" id="KW-0560">Oxidoreductase</keyword>
<protein>
    <submittedName>
        <fullName evidence="5">Cytochrome P450</fullName>
    </submittedName>
</protein>
<comment type="caution">
    <text evidence="5">The sequence shown here is derived from an EMBL/GenBank/DDBJ whole genome shotgun (WGS) entry which is preliminary data.</text>
</comment>
<evidence type="ECO:0000256" key="4">
    <source>
        <dbReference type="RuleBase" id="RU000461"/>
    </source>
</evidence>
<dbReference type="Pfam" id="PF00067">
    <property type="entry name" value="p450"/>
    <property type="match status" value="2"/>
</dbReference>
<dbReference type="Gene3D" id="1.10.630.10">
    <property type="entry name" value="Cytochrome P450"/>
    <property type="match status" value="1"/>
</dbReference>
<reference evidence="6" key="1">
    <citation type="journal article" date="2019" name="Int. J. Syst. Evol. Microbiol.">
        <title>The Global Catalogue of Microorganisms (GCM) 10K type strain sequencing project: providing services to taxonomists for standard genome sequencing and annotation.</title>
        <authorList>
            <consortium name="The Broad Institute Genomics Platform"/>
            <consortium name="The Broad Institute Genome Sequencing Center for Infectious Disease"/>
            <person name="Wu L."/>
            <person name="Ma J."/>
        </authorList>
    </citation>
    <scope>NUCLEOTIDE SEQUENCE [LARGE SCALE GENOMIC DNA]</scope>
    <source>
        <strain evidence="6">CGMCC 1.15353</strain>
    </source>
</reference>
<dbReference type="SUPFAM" id="SSF48264">
    <property type="entry name" value="Cytochrome P450"/>
    <property type="match status" value="1"/>
</dbReference>
<gene>
    <name evidence="5" type="ORF">GCM10011389_23550</name>
</gene>
<dbReference type="PRINTS" id="PR00359">
    <property type="entry name" value="BP450"/>
</dbReference>
<keyword evidence="2 4" id="KW-0349">Heme</keyword>
<dbReference type="PROSITE" id="PS00086">
    <property type="entry name" value="CYTOCHROME_P450"/>
    <property type="match status" value="1"/>
</dbReference>
<evidence type="ECO:0000256" key="2">
    <source>
        <dbReference type="ARBA" id="ARBA00022617"/>
    </source>
</evidence>
<dbReference type="PANTHER" id="PTHR46696">
    <property type="entry name" value="P450, PUTATIVE (EUROFUNG)-RELATED"/>
    <property type="match status" value="1"/>
</dbReference>
<evidence type="ECO:0000256" key="1">
    <source>
        <dbReference type="ARBA" id="ARBA00010617"/>
    </source>
</evidence>
<dbReference type="CDD" id="cd11029">
    <property type="entry name" value="CYP107-like"/>
    <property type="match status" value="1"/>
</dbReference>
<evidence type="ECO:0000313" key="6">
    <source>
        <dbReference type="Proteomes" id="UP000642571"/>
    </source>
</evidence>
<organism evidence="5 6">
    <name type="scientific">Pontibacillus salipaludis</name>
    <dbReference type="NCBI Taxonomy" id="1697394"/>
    <lineage>
        <taxon>Bacteria</taxon>
        <taxon>Bacillati</taxon>
        <taxon>Bacillota</taxon>
        <taxon>Bacilli</taxon>
        <taxon>Bacillales</taxon>
        <taxon>Bacillaceae</taxon>
        <taxon>Pontibacillus</taxon>
    </lineage>
</organism>
<keyword evidence="6" id="KW-1185">Reference proteome</keyword>
<dbReference type="InterPro" id="IPR002397">
    <property type="entry name" value="Cyt_P450_B"/>
</dbReference>
<keyword evidence="4" id="KW-0479">Metal-binding</keyword>
<proteinExistence type="inferred from homology"/>
<dbReference type="InterPro" id="IPR001128">
    <property type="entry name" value="Cyt_P450"/>
</dbReference>
<accession>A0ABQ1Q6L7</accession>
<dbReference type="PANTHER" id="PTHR46696:SF1">
    <property type="entry name" value="CYTOCHROME P450 YJIB-RELATED"/>
    <property type="match status" value="1"/>
</dbReference>
<keyword evidence="3 4" id="KW-0503">Monooxygenase</keyword>
<keyword evidence="4" id="KW-0408">Iron</keyword>
<evidence type="ECO:0000313" key="5">
    <source>
        <dbReference type="EMBL" id="GGD15172.1"/>
    </source>
</evidence>
<sequence>MSTKEKVFQSQFKEGAYPFYEELRQDNPIFKMSEVHNQTTWMVTRYSDVKELLKTPSFLKDFSKLYPNEDEENVEQTIFSNMMLDLDPPDHTRLRKLVTPYFNPKTISRLSPRIDEIAKELIENMKNKQGPVDLIDEFAFPLPIIVISELLGVPPEDRNSFRKWSNTIVSASEGEHPQFSQDVKDFVAYLDDLFERRRTDPKDDLISNLIQAEEEGEQLSRNELYSMVVLLIIAGHETTVNLIANTIYALLQHPDQFNRLKEDHSLIESAIEEGLRYYSPVDFSTARWVEDDREFHGTTLKQGDVIFASLSSANRDEQKFENACSFDITRPNNQHVAFGFGIHFCLGAPLARLEGKIAIQHLLTACPNLKLAPYTTPTWRKMFLLRGLEQLNVTL</sequence>
<dbReference type="Proteomes" id="UP000642571">
    <property type="component" value="Unassembled WGS sequence"/>
</dbReference>
<dbReference type="PRINTS" id="PR00385">
    <property type="entry name" value="P450"/>
</dbReference>
<name>A0ABQ1Q6L7_9BACI</name>
<comment type="similarity">
    <text evidence="1 4">Belongs to the cytochrome P450 family.</text>
</comment>
<dbReference type="EMBL" id="BMIN01000009">
    <property type="protein sequence ID" value="GGD15172.1"/>
    <property type="molecule type" value="Genomic_DNA"/>
</dbReference>
<dbReference type="RefSeq" id="WP_188653963.1">
    <property type="nucleotide sequence ID" value="NZ_BMIN01000009.1"/>
</dbReference>